<reference evidence="3 4" key="1">
    <citation type="submission" date="2023-07" db="EMBL/GenBank/DDBJ databases">
        <title>Micromonospora profundi TRM 95458 converts glycerol to a new osmotic compound.</title>
        <authorList>
            <person name="Lu D."/>
        </authorList>
    </citation>
    <scope>NUCLEOTIDE SEQUENCE [LARGE SCALE GENOMIC DNA]</scope>
    <source>
        <strain evidence="3 4">TRM95458</strain>
    </source>
</reference>
<dbReference type="Proteomes" id="UP001235874">
    <property type="component" value="Chromosome"/>
</dbReference>
<proteinExistence type="predicted"/>
<sequence length="297" mass="32099">MRRHLTAALAAAFITVASAGCGTPAGTDGDLADDWRPMAQAKQFSPQAGECHVIPEPTAYLSSYAPVDCAKTHLVETFHVGTFTGALAARSAPPTVESAAMRAIFTDCDTRAKDFVGGEWRSARLSVQVAPTSPAGWAGGSRWYRCDIFELDEVDGANGDTDRAIHRAGTLRNAVGSRSPLTYGCMNEDEWGRLRPAGCTTAHQYEYVGIWTAPDRSYQDAVRDEAAIHPACRTLVARYAKVPNDANLRYRTGTAYRLPSPNLWARGDRGVRCYFWSGGETVKRSIANGGPAALPIR</sequence>
<gene>
    <name evidence="3" type="ORF">Q3V37_12890</name>
</gene>
<protein>
    <submittedName>
        <fullName evidence="3">Septum formation family protein</fullName>
    </submittedName>
</protein>
<dbReference type="EMBL" id="CP130472">
    <property type="protein sequence ID" value="WLS48045.1"/>
    <property type="molecule type" value="Genomic_DNA"/>
</dbReference>
<keyword evidence="4" id="KW-1185">Reference proteome</keyword>
<feature type="signal peptide" evidence="1">
    <location>
        <begin position="1"/>
        <end position="19"/>
    </location>
</feature>
<dbReference type="AlphaFoldDB" id="A0AAJ6L4F5"/>
<dbReference type="Pfam" id="PF13845">
    <property type="entry name" value="Septum_form"/>
    <property type="match status" value="1"/>
</dbReference>
<evidence type="ECO:0000256" key="1">
    <source>
        <dbReference type="SAM" id="SignalP"/>
    </source>
</evidence>
<feature type="chain" id="PRO_5042466417" evidence="1">
    <location>
        <begin position="20"/>
        <end position="297"/>
    </location>
</feature>
<feature type="domain" description="Septum formation-related" evidence="2">
    <location>
        <begin position="48"/>
        <end position="273"/>
    </location>
</feature>
<evidence type="ECO:0000313" key="4">
    <source>
        <dbReference type="Proteomes" id="UP001235874"/>
    </source>
</evidence>
<dbReference type="InterPro" id="IPR026004">
    <property type="entry name" value="Septum_form"/>
</dbReference>
<dbReference type="KEGG" id="mprn:Q3V37_12890"/>
<dbReference type="PROSITE" id="PS51257">
    <property type="entry name" value="PROKAR_LIPOPROTEIN"/>
    <property type="match status" value="1"/>
</dbReference>
<name>A0AAJ6L4F5_9ACTN</name>
<evidence type="ECO:0000259" key="2">
    <source>
        <dbReference type="Pfam" id="PF13845"/>
    </source>
</evidence>
<dbReference type="RefSeq" id="WP_167942963.1">
    <property type="nucleotide sequence ID" value="NZ_CP130472.1"/>
</dbReference>
<accession>A0AAJ6L4F5</accession>
<evidence type="ECO:0000313" key="3">
    <source>
        <dbReference type="EMBL" id="WLS48045.1"/>
    </source>
</evidence>
<keyword evidence="1" id="KW-0732">Signal</keyword>
<organism evidence="3 4">
    <name type="scientific">Micromonospora profundi</name>
    <dbReference type="NCBI Taxonomy" id="1420889"/>
    <lineage>
        <taxon>Bacteria</taxon>
        <taxon>Bacillati</taxon>
        <taxon>Actinomycetota</taxon>
        <taxon>Actinomycetes</taxon>
        <taxon>Micromonosporales</taxon>
        <taxon>Micromonosporaceae</taxon>
        <taxon>Micromonospora</taxon>
    </lineage>
</organism>